<feature type="chain" id="PRO_5039512786" description="Tail specific protease domain-containing protein" evidence="1">
    <location>
        <begin position="22"/>
        <end position="402"/>
    </location>
</feature>
<evidence type="ECO:0000313" key="4">
    <source>
        <dbReference type="Proteomes" id="UP000886740"/>
    </source>
</evidence>
<evidence type="ECO:0000259" key="2">
    <source>
        <dbReference type="SMART" id="SM00245"/>
    </source>
</evidence>
<dbReference type="Gene3D" id="3.30.750.44">
    <property type="match status" value="1"/>
</dbReference>
<dbReference type="Gene3D" id="3.90.226.10">
    <property type="entry name" value="2-enoyl-CoA Hydratase, Chain A, domain 1"/>
    <property type="match status" value="1"/>
</dbReference>
<dbReference type="GO" id="GO:0008236">
    <property type="term" value="F:serine-type peptidase activity"/>
    <property type="evidence" value="ECO:0007669"/>
    <property type="project" value="InterPro"/>
</dbReference>
<dbReference type="AlphaFoldDB" id="A0A9D1X722"/>
<accession>A0A9D1X722</accession>
<keyword evidence="1" id="KW-0732">Signal</keyword>
<dbReference type="SUPFAM" id="SSF52096">
    <property type="entry name" value="ClpP/crotonase"/>
    <property type="match status" value="1"/>
</dbReference>
<dbReference type="InterPro" id="IPR029045">
    <property type="entry name" value="ClpP/crotonase-like_dom_sf"/>
</dbReference>
<proteinExistence type="predicted"/>
<organism evidence="3 4">
    <name type="scientific">Candidatus Parabacteroides intestinipullorum</name>
    <dbReference type="NCBI Taxonomy" id="2838723"/>
    <lineage>
        <taxon>Bacteria</taxon>
        <taxon>Pseudomonadati</taxon>
        <taxon>Bacteroidota</taxon>
        <taxon>Bacteroidia</taxon>
        <taxon>Bacteroidales</taxon>
        <taxon>Tannerellaceae</taxon>
        <taxon>Parabacteroides</taxon>
    </lineage>
</organism>
<dbReference type="GO" id="GO:0006508">
    <property type="term" value="P:proteolysis"/>
    <property type="evidence" value="ECO:0007669"/>
    <property type="project" value="InterPro"/>
</dbReference>
<name>A0A9D1X722_9BACT</name>
<sequence length="402" mass="46090">MGFKYKITMAWLICLSLFACREDDPAVFNPEDELGFKSWSEVFESYWNGMNYSYAFWDIDSTDWDQVYREYKPRFEGLEFKNAEDSLKVKELFEEIVGNLIDHHYGLTLFDENGNTWFDVRPGLLEIQKRDYYHKRLSISDYEAMIKYNVEIGRLTKGAIYWNESDSLLVCSCCIDNSIAYLRLSSFSLIEHLGEKELQATMENYYDLINNLEGLKGIIIDTRCNGGGYLNDLYYILNPLIKEKFTFGYSRSKNGMGRLDYTPWSPMTLYPIELNEDQGSWITRDLKDIPIVSLVDIFSISMGEVTAMAISEMPNGYVVGERTFGAHGPLDADFNSSYTGTFSNSAFSVKTSTSMTKRLDGKSYEGIGIIPDVEALYNEAEFKKGNDTQLEVAVQLINSLVR</sequence>
<feature type="domain" description="Tail specific protease" evidence="2">
    <location>
        <begin position="148"/>
        <end position="376"/>
    </location>
</feature>
<evidence type="ECO:0000256" key="1">
    <source>
        <dbReference type="SAM" id="SignalP"/>
    </source>
</evidence>
<reference evidence="3" key="2">
    <citation type="submission" date="2021-04" db="EMBL/GenBank/DDBJ databases">
        <authorList>
            <person name="Gilroy R."/>
        </authorList>
    </citation>
    <scope>NUCLEOTIDE SEQUENCE</scope>
    <source>
        <strain evidence="3">ChiGjej6B6-14162</strain>
    </source>
</reference>
<dbReference type="GO" id="GO:0004175">
    <property type="term" value="F:endopeptidase activity"/>
    <property type="evidence" value="ECO:0007669"/>
    <property type="project" value="TreeGrafter"/>
</dbReference>
<dbReference type="Pfam" id="PF03572">
    <property type="entry name" value="Peptidase_S41"/>
    <property type="match status" value="1"/>
</dbReference>
<dbReference type="PANTHER" id="PTHR32060">
    <property type="entry name" value="TAIL-SPECIFIC PROTEASE"/>
    <property type="match status" value="1"/>
</dbReference>
<reference evidence="3" key="1">
    <citation type="journal article" date="2021" name="PeerJ">
        <title>Extensive microbial diversity within the chicken gut microbiome revealed by metagenomics and culture.</title>
        <authorList>
            <person name="Gilroy R."/>
            <person name="Ravi A."/>
            <person name="Getino M."/>
            <person name="Pursley I."/>
            <person name="Horton D.L."/>
            <person name="Alikhan N.F."/>
            <person name="Baker D."/>
            <person name="Gharbi K."/>
            <person name="Hall N."/>
            <person name="Watson M."/>
            <person name="Adriaenssens E.M."/>
            <person name="Foster-Nyarko E."/>
            <person name="Jarju S."/>
            <person name="Secka A."/>
            <person name="Antonio M."/>
            <person name="Oren A."/>
            <person name="Chaudhuri R.R."/>
            <person name="La Ragione R."/>
            <person name="Hildebrand F."/>
            <person name="Pallen M.J."/>
        </authorList>
    </citation>
    <scope>NUCLEOTIDE SEQUENCE</scope>
    <source>
        <strain evidence="3">ChiGjej6B6-14162</strain>
    </source>
</reference>
<gene>
    <name evidence="3" type="ORF">H9977_03475</name>
</gene>
<dbReference type="InterPro" id="IPR005151">
    <property type="entry name" value="Tail-specific_protease"/>
</dbReference>
<feature type="signal peptide" evidence="1">
    <location>
        <begin position="1"/>
        <end position="21"/>
    </location>
</feature>
<dbReference type="SMART" id="SM00245">
    <property type="entry name" value="TSPc"/>
    <property type="match status" value="1"/>
</dbReference>
<comment type="caution">
    <text evidence="3">The sequence shown here is derived from an EMBL/GenBank/DDBJ whole genome shotgun (WGS) entry which is preliminary data.</text>
</comment>
<evidence type="ECO:0000313" key="3">
    <source>
        <dbReference type="EMBL" id="HIX74087.1"/>
    </source>
</evidence>
<dbReference type="PANTHER" id="PTHR32060:SF22">
    <property type="entry name" value="CARBOXYL-TERMINAL-PROCESSING PEPTIDASE 3, CHLOROPLASTIC"/>
    <property type="match status" value="1"/>
</dbReference>
<dbReference type="PROSITE" id="PS51257">
    <property type="entry name" value="PROKAR_LIPOPROTEIN"/>
    <property type="match status" value="1"/>
</dbReference>
<dbReference type="Proteomes" id="UP000886740">
    <property type="component" value="Unassembled WGS sequence"/>
</dbReference>
<dbReference type="EMBL" id="DXEL01000029">
    <property type="protein sequence ID" value="HIX74087.1"/>
    <property type="molecule type" value="Genomic_DNA"/>
</dbReference>
<protein>
    <recommendedName>
        <fullName evidence="2">Tail specific protease domain-containing protein</fullName>
    </recommendedName>
</protein>